<accession>A0A074MEF4</accession>
<feature type="transmembrane region" description="Helical" evidence="1">
    <location>
        <begin position="48"/>
        <end position="70"/>
    </location>
</feature>
<evidence type="ECO:0000256" key="1">
    <source>
        <dbReference type="SAM" id="Phobius"/>
    </source>
</evidence>
<keyword evidence="1" id="KW-0472">Membrane</keyword>
<dbReference type="Pfam" id="PF08570">
    <property type="entry name" value="DUF1761"/>
    <property type="match status" value="1"/>
</dbReference>
<keyword evidence="1" id="KW-0812">Transmembrane</keyword>
<dbReference type="AlphaFoldDB" id="A0A074MEF4"/>
<feature type="transmembrane region" description="Helical" evidence="1">
    <location>
        <begin position="6"/>
        <end position="27"/>
    </location>
</feature>
<dbReference type="KEGG" id="elq:Ga0102493_11378"/>
<sequence length="132" mass="14242">MNDFALWPVLAGAAAFFAVGAIWYGILFGKAWQKAAGLSDGDVRSGNMGVIFGLTFLFEMLVAMVLWHLIARTDPAPHVVIMMAVGFAVGVMIPAIGINYLYQRRSGRLFAIDAGHFLVGMAAMGGVFLLFR</sequence>
<evidence type="ECO:0008006" key="4">
    <source>
        <dbReference type="Google" id="ProtNLM"/>
    </source>
</evidence>
<dbReference type="Proteomes" id="UP000027866">
    <property type="component" value="Unassembled WGS sequence"/>
</dbReference>
<reference evidence="2 3" key="1">
    <citation type="submission" date="2014-04" db="EMBL/GenBank/DDBJ databases">
        <title>A comprehensive comparison of genomes of Erythrobacter spp. Strains.</title>
        <authorList>
            <person name="Zheng Q."/>
        </authorList>
    </citation>
    <scope>NUCLEOTIDE SEQUENCE [LARGE SCALE GENOMIC DNA]</scope>
    <source>
        <strain evidence="2 3">DSM 8509</strain>
    </source>
</reference>
<organism evidence="2 3">
    <name type="scientific">Erythrobacter litoralis</name>
    <dbReference type="NCBI Taxonomy" id="39960"/>
    <lineage>
        <taxon>Bacteria</taxon>
        <taxon>Pseudomonadati</taxon>
        <taxon>Pseudomonadota</taxon>
        <taxon>Alphaproteobacteria</taxon>
        <taxon>Sphingomonadales</taxon>
        <taxon>Erythrobacteraceae</taxon>
        <taxon>Erythrobacter/Porphyrobacter group</taxon>
        <taxon>Erythrobacter</taxon>
    </lineage>
</organism>
<dbReference type="RefSeq" id="WP_034903163.1">
    <property type="nucleotide sequence ID" value="NZ_CP017057.1"/>
</dbReference>
<feature type="transmembrane region" description="Helical" evidence="1">
    <location>
        <begin position="76"/>
        <end position="102"/>
    </location>
</feature>
<dbReference type="InterPro" id="IPR013879">
    <property type="entry name" value="DUF1761"/>
</dbReference>
<evidence type="ECO:0000313" key="2">
    <source>
        <dbReference type="EMBL" id="KEO93241.1"/>
    </source>
</evidence>
<feature type="transmembrane region" description="Helical" evidence="1">
    <location>
        <begin position="109"/>
        <end position="131"/>
    </location>
</feature>
<evidence type="ECO:0000313" key="3">
    <source>
        <dbReference type="Proteomes" id="UP000027866"/>
    </source>
</evidence>
<dbReference type="PATRIC" id="fig|39960.10.peg.2634"/>
<proteinExistence type="predicted"/>
<comment type="caution">
    <text evidence="2">The sequence shown here is derived from an EMBL/GenBank/DDBJ whole genome shotgun (WGS) entry which is preliminary data.</text>
</comment>
<protein>
    <recommendedName>
        <fullName evidence="4">DUF1761 domain-containing protein</fullName>
    </recommendedName>
</protein>
<gene>
    <name evidence="2" type="ORF">EH32_10985</name>
</gene>
<dbReference type="OrthoDB" id="7432713at2"/>
<keyword evidence="1" id="KW-1133">Transmembrane helix</keyword>
<dbReference type="EMBL" id="JMIX01000006">
    <property type="protein sequence ID" value="KEO93241.1"/>
    <property type="molecule type" value="Genomic_DNA"/>
</dbReference>
<keyword evidence="3" id="KW-1185">Reference proteome</keyword>
<name>A0A074MEF4_9SPHN</name>